<dbReference type="AlphaFoldDB" id="A0AAW1PDU6"/>
<protein>
    <recommendedName>
        <fullName evidence="9">EamA domain-containing protein</fullName>
    </recommendedName>
</protein>
<feature type="transmembrane region" description="Helical" evidence="8">
    <location>
        <begin position="184"/>
        <end position="201"/>
    </location>
</feature>
<dbReference type="InterPro" id="IPR051258">
    <property type="entry name" value="Diverse_Substrate_Transporter"/>
</dbReference>
<accession>A0AAW1PDU6</accession>
<evidence type="ECO:0000256" key="5">
    <source>
        <dbReference type="ARBA" id="ARBA00022989"/>
    </source>
</evidence>
<dbReference type="EMBL" id="JALJOQ010000035">
    <property type="protein sequence ID" value="KAK9806623.1"/>
    <property type="molecule type" value="Genomic_DNA"/>
</dbReference>
<evidence type="ECO:0000256" key="8">
    <source>
        <dbReference type="SAM" id="Phobius"/>
    </source>
</evidence>
<keyword evidence="3" id="KW-1003">Cell membrane</keyword>
<comment type="caution">
    <text evidence="10">The sequence shown here is derived from an EMBL/GenBank/DDBJ whole genome shotgun (WGS) entry which is preliminary data.</text>
</comment>
<sequence length="339" mass="35021">MSVIIDIGEGNEARPASRDSGSLRGCVLRAARDQGRAGLTQSAALGQVCLLTTALLRGGLLTGSTSSKRETRIESQGTTSQASQGGFLTGALLAAGFELGLWNFAATASQALALEATTATRGAFLLQATTVITPVLSTVAGLRPHRQVWFGCCIALAGTLLINLDRAAPSASTALNPNYLLGDAGMLSAAFFYSLATVRLGSLASNLAPLRLAASKSCALALFAIIWLCAYALSHGIADSGDLQQLWPSSGSQVQWILVLYSALGPGAIAAWLQVQGQREVPPAQAQVLYATVPLWAALVSYVALSGDERLGPFGWLGGVTITVASLVASRAPRPADRA</sequence>
<evidence type="ECO:0000256" key="4">
    <source>
        <dbReference type="ARBA" id="ARBA00022692"/>
    </source>
</evidence>
<feature type="transmembrane region" description="Helical" evidence="8">
    <location>
        <begin position="213"/>
        <end position="234"/>
    </location>
</feature>
<dbReference type="InterPro" id="IPR000620">
    <property type="entry name" value="EamA_dom"/>
</dbReference>
<keyword evidence="11" id="KW-1185">Reference proteome</keyword>
<feature type="transmembrane region" description="Helical" evidence="8">
    <location>
        <begin position="287"/>
        <end position="305"/>
    </location>
</feature>
<keyword evidence="6 8" id="KW-0472">Membrane</keyword>
<evidence type="ECO:0000259" key="9">
    <source>
        <dbReference type="Pfam" id="PF00892"/>
    </source>
</evidence>
<keyword evidence="4 8" id="KW-0812">Transmembrane</keyword>
<feature type="transmembrane region" description="Helical" evidence="8">
    <location>
        <begin position="311"/>
        <end position="329"/>
    </location>
</feature>
<evidence type="ECO:0000256" key="2">
    <source>
        <dbReference type="ARBA" id="ARBA00007635"/>
    </source>
</evidence>
<dbReference type="Pfam" id="PF00892">
    <property type="entry name" value="EamA"/>
    <property type="match status" value="1"/>
</dbReference>
<gene>
    <name evidence="10" type="ORF">WJX73_001020</name>
</gene>
<organism evidence="10 11">
    <name type="scientific">Symbiochloris irregularis</name>
    <dbReference type="NCBI Taxonomy" id="706552"/>
    <lineage>
        <taxon>Eukaryota</taxon>
        <taxon>Viridiplantae</taxon>
        <taxon>Chlorophyta</taxon>
        <taxon>core chlorophytes</taxon>
        <taxon>Trebouxiophyceae</taxon>
        <taxon>Trebouxiales</taxon>
        <taxon>Trebouxiaceae</taxon>
        <taxon>Symbiochloris</taxon>
    </lineage>
</organism>
<feature type="transmembrane region" description="Helical" evidence="8">
    <location>
        <begin position="254"/>
        <end position="275"/>
    </location>
</feature>
<proteinExistence type="inferred from homology"/>
<dbReference type="PANTHER" id="PTHR42920">
    <property type="entry name" value="OS03G0707200 PROTEIN-RELATED"/>
    <property type="match status" value="1"/>
</dbReference>
<dbReference type="InterPro" id="IPR037185">
    <property type="entry name" value="EmrE-like"/>
</dbReference>
<comment type="subcellular location">
    <subcellularLocation>
        <location evidence="1">Cell membrane</location>
        <topology evidence="1">Multi-pass membrane protein</topology>
    </subcellularLocation>
</comment>
<feature type="transmembrane region" description="Helical" evidence="8">
    <location>
        <begin position="148"/>
        <end position="164"/>
    </location>
</feature>
<evidence type="ECO:0000256" key="1">
    <source>
        <dbReference type="ARBA" id="ARBA00004651"/>
    </source>
</evidence>
<name>A0AAW1PDU6_9CHLO</name>
<feature type="domain" description="EamA" evidence="9">
    <location>
        <begin position="181"/>
        <end position="329"/>
    </location>
</feature>
<dbReference type="PANTHER" id="PTHR42920:SF23">
    <property type="entry name" value="EAMA DOMAIN-CONTAINING PROTEIN"/>
    <property type="match status" value="1"/>
</dbReference>
<evidence type="ECO:0000313" key="11">
    <source>
        <dbReference type="Proteomes" id="UP001465755"/>
    </source>
</evidence>
<dbReference type="GO" id="GO:0005886">
    <property type="term" value="C:plasma membrane"/>
    <property type="evidence" value="ECO:0007669"/>
    <property type="project" value="UniProtKB-SubCell"/>
</dbReference>
<reference evidence="10 11" key="1">
    <citation type="journal article" date="2024" name="Nat. Commun.">
        <title>Phylogenomics reveals the evolutionary origins of lichenization in chlorophyte algae.</title>
        <authorList>
            <person name="Puginier C."/>
            <person name="Libourel C."/>
            <person name="Otte J."/>
            <person name="Skaloud P."/>
            <person name="Haon M."/>
            <person name="Grisel S."/>
            <person name="Petersen M."/>
            <person name="Berrin J.G."/>
            <person name="Delaux P.M."/>
            <person name="Dal Grande F."/>
            <person name="Keller J."/>
        </authorList>
    </citation>
    <scope>NUCLEOTIDE SEQUENCE [LARGE SCALE GENOMIC DNA]</scope>
    <source>
        <strain evidence="10 11">SAG 2036</strain>
    </source>
</reference>
<dbReference type="SUPFAM" id="SSF103481">
    <property type="entry name" value="Multidrug resistance efflux transporter EmrE"/>
    <property type="match status" value="2"/>
</dbReference>
<feature type="region of interest" description="Disordered" evidence="7">
    <location>
        <begin position="1"/>
        <end position="20"/>
    </location>
</feature>
<evidence type="ECO:0000256" key="3">
    <source>
        <dbReference type="ARBA" id="ARBA00022475"/>
    </source>
</evidence>
<evidence type="ECO:0000256" key="6">
    <source>
        <dbReference type="ARBA" id="ARBA00023136"/>
    </source>
</evidence>
<comment type="similarity">
    <text evidence="2">Belongs to the drug/metabolite transporter (DMT) superfamily. Plant drug/metabolite exporter (P-DME) (TC 2.A.7.4) family.</text>
</comment>
<evidence type="ECO:0000256" key="7">
    <source>
        <dbReference type="SAM" id="MobiDB-lite"/>
    </source>
</evidence>
<keyword evidence="5 8" id="KW-1133">Transmembrane helix</keyword>
<evidence type="ECO:0000313" key="10">
    <source>
        <dbReference type="EMBL" id="KAK9806623.1"/>
    </source>
</evidence>
<dbReference type="Proteomes" id="UP001465755">
    <property type="component" value="Unassembled WGS sequence"/>
</dbReference>